<dbReference type="EMBL" id="JARGDL010000001">
    <property type="protein sequence ID" value="MDF1610723.1"/>
    <property type="molecule type" value="Genomic_DNA"/>
</dbReference>
<comment type="caution">
    <text evidence="1">The sequence shown here is derived from an EMBL/GenBank/DDBJ whole genome shotgun (WGS) entry which is preliminary data.</text>
</comment>
<name>A0AAE3TAX6_9BACT</name>
<dbReference type="AlphaFoldDB" id="A0AAE3TAX6"/>
<proteinExistence type="predicted"/>
<dbReference type="RefSeq" id="WP_321534488.1">
    <property type="nucleotide sequence ID" value="NZ_JARGDL010000001.1"/>
</dbReference>
<gene>
    <name evidence="1" type="ORF">P0M35_01050</name>
</gene>
<evidence type="ECO:0000313" key="1">
    <source>
        <dbReference type="EMBL" id="MDF1610723.1"/>
    </source>
</evidence>
<accession>A0AAE3TAX6</accession>
<keyword evidence="2" id="KW-1185">Reference proteome</keyword>
<organism evidence="1 2">
    <name type="scientific">Stygiobacter electus</name>
    <dbReference type="NCBI Taxonomy" id="3032292"/>
    <lineage>
        <taxon>Bacteria</taxon>
        <taxon>Pseudomonadati</taxon>
        <taxon>Ignavibacteriota</taxon>
        <taxon>Ignavibacteria</taxon>
        <taxon>Ignavibacteriales</taxon>
        <taxon>Melioribacteraceae</taxon>
        <taxon>Stygiobacter</taxon>
    </lineage>
</organism>
<protein>
    <submittedName>
        <fullName evidence="1">Uncharacterized protein</fullName>
    </submittedName>
</protein>
<sequence>MKLKASQFIHISFIIVILILNTSCKEKPVEPKTSTEKLNSKMLVDEKITTSVVDEDKKSSKEKFLKLKEKLLKPYVLLKKPEEALREFFVKRKSGKVVNTIKNIKEKTIQQQQCNPIYVEMWGLEKYEPRNGNLGVLPSSEYQFDLNYFSWLKNTYGISNIILPEMSIRNNLDNDGPFKNSEIFIGFDFDDISSILNCINNWDKGSLAGCYIDEPTENHDVVESTNLLLIVKNYFKMKFGNNSIIVIGDRNERLMNYNYHLADYVNFTHWTDYHYFGPFPKEYFWAEEDQRDAWLDFNNSFNSKFDKLWIYNEDINELYSLIQWGKDHDKSSFWLYCPDVNTIYTFSLVAWQNQYLYRTDRKYYWVYNYIGSMNPCSDENESNWVLIDIVPTNEFYKR</sequence>
<reference evidence="1" key="1">
    <citation type="submission" date="2023-03" db="EMBL/GenBank/DDBJ databases">
        <title>Stygiobacter electus gen. nov., sp. nov., facultatively anaerobic thermotolerant bacterium of the class Ignavibacteria from a well of Yessentuki mineral water deposit.</title>
        <authorList>
            <person name="Podosokorskaya O.A."/>
            <person name="Elcheninov A.G."/>
            <person name="Petrova N.F."/>
            <person name="Zavarzina D.G."/>
            <person name="Kublanov I.V."/>
            <person name="Merkel A.Y."/>
        </authorList>
    </citation>
    <scope>NUCLEOTIDE SEQUENCE</scope>
    <source>
        <strain evidence="1">09-Me</strain>
    </source>
</reference>
<evidence type="ECO:0000313" key="2">
    <source>
        <dbReference type="Proteomes" id="UP001221302"/>
    </source>
</evidence>
<dbReference type="Proteomes" id="UP001221302">
    <property type="component" value="Unassembled WGS sequence"/>
</dbReference>